<keyword evidence="2" id="KW-0997">Cell inner membrane</keyword>
<evidence type="ECO:0000256" key="1">
    <source>
        <dbReference type="ARBA" id="ARBA00022475"/>
    </source>
</evidence>
<dbReference type="AlphaFoldDB" id="A0A0J6WU03"/>
<evidence type="ECO:0000256" key="3">
    <source>
        <dbReference type="ARBA" id="ARBA00022692"/>
    </source>
</evidence>
<evidence type="ECO:0000256" key="2">
    <source>
        <dbReference type="ARBA" id="ARBA00022519"/>
    </source>
</evidence>
<feature type="transmembrane region" description="Helical" evidence="6">
    <location>
        <begin position="12"/>
        <end position="30"/>
    </location>
</feature>
<keyword evidence="8" id="KW-1185">Reference proteome</keyword>
<name>A0A0J6WU03_9FIRM</name>
<evidence type="ECO:0000313" key="8">
    <source>
        <dbReference type="Proteomes" id="UP000036503"/>
    </source>
</evidence>
<keyword evidence="3 6" id="KW-0812">Transmembrane</keyword>
<organism evidence="7 8">
    <name type="scientific">Megasphaera cerevisiae DSM 20462</name>
    <dbReference type="NCBI Taxonomy" id="1122219"/>
    <lineage>
        <taxon>Bacteria</taxon>
        <taxon>Bacillati</taxon>
        <taxon>Bacillota</taxon>
        <taxon>Negativicutes</taxon>
        <taxon>Veillonellales</taxon>
        <taxon>Veillonellaceae</taxon>
        <taxon>Megasphaera</taxon>
    </lineage>
</organism>
<dbReference type="InterPro" id="IPR010664">
    <property type="entry name" value="LipoPS_assembly_LptC-rel"/>
</dbReference>
<keyword evidence="4 6" id="KW-1133">Transmembrane helix</keyword>
<comment type="caution">
    <text evidence="7">The sequence shown here is derived from an EMBL/GenBank/DDBJ whole genome shotgun (WGS) entry which is preliminary data.</text>
</comment>
<dbReference type="Gene3D" id="2.60.450.10">
    <property type="entry name" value="Lipopolysaccharide (LPS) transport protein A like domain"/>
    <property type="match status" value="1"/>
</dbReference>
<evidence type="ECO:0000256" key="6">
    <source>
        <dbReference type="SAM" id="Phobius"/>
    </source>
</evidence>
<proteinExistence type="predicted"/>
<keyword evidence="1" id="KW-1003">Cell membrane</keyword>
<evidence type="ECO:0000256" key="4">
    <source>
        <dbReference type="ARBA" id="ARBA00022989"/>
    </source>
</evidence>
<dbReference type="EMBL" id="LEKT01000011">
    <property type="protein sequence ID" value="KMO86995.1"/>
    <property type="molecule type" value="Genomic_DNA"/>
</dbReference>
<dbReference type="RefSeq" id="WP_048513732.1">
    <property type="nucleotide sequence ID" value="NZ_FUXD01000016.1"/>
</dbReference>
<keyword evidence="5 6" id="KW-0472">Membrane</keyword>
<dbReference type="GO" id="GO:0030288">
    <property type="term" value="C:outer membrane-bounded periplasmic space"/>
    <property type="evidence" value="ECO:0007669"/>
    <property type="project" value="TreeGrafter"/>
</dbReference>
<dbReference type="GO" id="GO:0017089">
    <property type="term" value="F:glycolipid transfer activity"/>
    <property type="evidence" value="ECO:0007669"/>
    <property type="project" value="TreeGrafter"/>
</dbReference>
<dbReference type="PANTHER" id="PTHR37481">
    <property type="entry name" value="LIPOPOLYSACCHARIDE EXPORT SYSTEM PROTEIN LPTC"/>
    <property type="match status" value="1"/>
</dbReference>
<protein>
    <recommendedName>
        <fullName evidence="9">LPS export ABC transporter periplasmic protein LptC</fullName>
    </recommendedName>
</protein>
<dbReference type="OrthoDB" id="1629081at2"/>
<dbReference type="InterPro" id="IPR026265">
    <property type="entry name" value="LptC"/>
</dbReference>
<sequence>MIIQQLKKHKAMLAGLTLLIAFAVLLYWFMNPGKTPDQEVNPDRLVEFEGSELEESKDGNLVWRLTADKIMIDPDTQIMYFINPKALLVSSDGTEMTVTSEKGIVDKTKQTIQIQPPVKAVTDKGDTLQTDGSVYYNMDTHVIKGGKVVMNRHDNTTLRADAFETDSGLNKVSLTGHAQVTKGE</sequence>
<dbReference type="PATRIC" id="fig|1122219.3.peg.330"/>
<dbReference type="InParanoid" id="A0A0J6WU03"/>
<dbReference type="NCBIfam" id="TIGR04409">
    <property type="entry name" value="LptC_YrbK"/>
    <property type="match status" value="1"/>
</dbReference>
<dbReference type="GO" id="GO:0015221">
    <property type="term" value="F:lipopolysaccharide transmembrane transporter activity"/>
    <property type="evidence" value="ECO:0007669"/>
    <property type="project" value="InterPro"/>
</dbReference>
<dbReference type="PANTHER" id="PTHR37481:SF1">
    <property type="entry name" value="LIPOPOLYSACCHARIDE EXPORT SYSTEM PROTEIN LPTC"/>
    <property type="match status" value="1"/>
</dbReference>
<gene>
    <name evidence="7" type="ORF">AB840_04940</name>
</gene>
<dbReference type="Pfam" id="PF06835">
    <property type="entry name" value="LptC"/>
    <property type="match status" value="1"/>
</dbReference>
<accession>A0A0J6WU03</accession>
<evidence type="ECO:0008006" key="9">
    <source>
        <dbReference type="Google" id="ProtNLM"/>
    </source>
</evidence>
<evidence type="ECO:0000256" key="5">
    <source>
        <dbReference type="ARBA" id="ARBA00023136"/>
    </source>
</evidence>
<dbReference type="STRING" id="39029.BSR42_04325"/>
<evidence type="ECO:0000313" key="7">
    <source>
        <dbReference type="EMBL" id="KMO86995.1"/>
    </source>
</evidence>
<dbReference type="InterPro" id="IPR052363">
    <property type="entry name" value="LPS_export_LptC"/>
</dbReference>
<dbReference type="GO" id="GO:0005886">
    <property type="term" value="C:plasma membrane"/>
    <property type="evidence" value="ECO:0007669"/>
    <property type="project" value="InterPro"/>
</dbReference>
<reference evidence="7 8" key="1">
    <citation type="submission" date="2015-06" db="EMBL/GenBank/DDBJ databases">
        <title>Draft genome sequence of beer spoilage bacterium Megasphaera cerevisiae type strain 20462.</title>
        <authorList>
            <person name="Kutumbaka K."/>
            <person name="Pasmowitz J."/>
            <person name="Mategko J."/>
            <person name="Reyes D."/>
            <person name="Friedrich A."/>
            <person name="Han S."/>
            <person name="Martens-Habbena W."/>
            <person name="Neal-McKinney J."/>
            <person name="Janagama H.K."/>
            <person name="Nadala C."/>
            <person name="Samadpour M."/>
        </authorList>
    </citation>
    <scope>NUCLEOTIDE SEQUENCE [LARGE SCALE GENOMIC DNA]</scope>
    <source>
        <strain evidence="7 8">DSM 20462</strain>
    </source>
</reference>
<dbReference type="Proteomes" id="UP000036503">
    <property type="component" value="Unassembled WGS sequence"/>
</dbReference>